<protein>
    <submittedName>
        <fullName evidence="1">Uncharacterized protein</fullName>
    </submittedName>
</protein>
<comment type="caution">
    <text evidence="1">The sequence shown here is derived from an EMBL/GenBank/DDBJ whole genome shotgun (WGS) entry which is preliminary data.</text>
</comment>
<reference evidence="1" key="1">
    <citation type="submission" date="2020-06" db="EMBL/GenBank/DDBJ databases">
        <authorList>
            <person name="Li T."/>
            <person name="Hu X."/>
            <person name="Zhang T."/>
            <person name="Song X."/>
            <person name="Zhang H."/>
            <person name="Dai N."/>
            <person name="Sheng W."/>
            <person name="Hou X."/>
            <person name="Wei L."/>
        </authorList>
    </citation>
    <scope>NUCLEOTIDE SEQUENCE</scope>
    <source>
        <strain evidence="1">G01</strain>
        <tissue evidence="1">Leaf</tissue>
    </source>
</reference>
<gene>
    <name evidence="1" type="ORF">Sangu_2872100</name>
</gene>
<reference evidence="1" key="2">
    <citation type="journal article" date="2024" name="Plant">
        <title>Genomic evolution and insights into agronomic trait innovations of Sesamum species.</title>
        <authorList>
            <person name="Miao H."/>
            <person name="Wang L."/>
            <person name="Qu L."/>
            <person name="Liu H."/>
            <person name="Sun Y."/>
            <person name="Le M."/>
            <person name="Wang Q."/>
            <person name="Wei S."/>
            <person name="Zheng Y."/>
            <person name="Lin W."/>
            <person name="Duan Y."/>
            <person name="Cao H."/>
            <person name="Xiong S."/>
            <person name="Wang X."/>
            <person name="Wei L."/>
            <person name="Li C."/>
            <person name="Ma Q."/>
            <person name="Ju M."/>
            <person name="Zhao R."/>
            <person name="Li G."/>
            <person name="Mu C."/>
            <person name="Tian Q."/>
            <person name="Mei H."/>
            <person name="Zhang T."/>
            <person name="Gao T."/>
            <person name="Zhang H."/>
        </authorList>
    </citation>
    <scope>NUCLEOTIDE SEQUENCE</scope>
    <source>
        <strain evidence="1">G01</strain>
    </source>
</reference>
<proteinExistence type="predicted"/>
<evidence type="ECO:0000313" key="1">
    <source>
        <dbReference type="EMBL" id="KAL0283718.1"/>
    </source>
</evidence>
<accession>A0AAW2IPX4</accession>
<dbReference type="EMBL" id="JACGWK010001704">
    <property type="protein sequence ID" value="KAL0283718.1"/>
    <property type="molecule type" value="Genomic_DNA"/>
</dbReference>
<name>A0AAW2IPX4_9LAMI</name>
<organism evidence="1">
    <name type="scientific">Sesamum angustifolium</name>
    <dbReference type="NCBI Taxonomy" id="2727405"/>
    <lineage>
        <taxon>Eukaryota</taxon>
        <taxon>Viridiplantae</taxon>
        <taxon>Streptophyta</taxon>
        <taxon>Embryophyta</taxon>
        <taxon>Tracheophyta</taxon>
        <taxon>Spermatophyta</taxon>
        <taxon>Magnoliopsida</taxon>
        <taxon>eudicotyledons</taxon>
        <taxon>Gunneridae</taxon>
        <taxon>Pentapetalae</taxon>
        <taxon>asterids</taxon>
        <taxon>lamiids</taxon>
        <taxon>Lamiales</taxon>
        <taxon>Pedaliaceae</taxon>
        <taxon>Sesamum</taxon>
    </lineage>
</organism>
<sequence length="108" mass="12824">MEELKKLDENAHAWFHDKPPQTWSRSHFTEAPKCDVLLNNCCESFNSDILEARDKPIITMLKWVREFFMKRLQENRIELIGNGREARQPKTNPFKDRVLQVEEIGLLL</sequence>
<dbReference type="AlphaFoldDB" id="A0AAW2IPX4"/>